<dbReference type="AlphaFoldDB" id="A0A1X4N8V6"/>
<name>A0A1X4N8V6_9RHOB</name>
<organism evidence="1 2">
    <name type="scientific">Marivita geojedonensis</name>
    <dbReference type="NCBI Taxonomy" id="1123756"/>
    <lineage>
        <taxon>Bacteria</taxon>
        <taxon>Pseudomonadati</taxon>
        <taxon>Pseudomonadota</taxon>
        <taxon>Alphaproteobacteria</taxon>
        <taxon>Rhodobacterales</taxon>
        <taxon>Roseobacteraceae</taxon>
        <taxon>Marivita</taxon>
    </lineage>
</organism>
<dbReference type="RefSeq" id="WP_106299258.1">
    <property type="nucleotide sequence ID" value="NZ_JFKC01000044.1"/>
</dbReference>
<proteinExistence type="predicted"/>
<reference evidence="1 2" key="1">
    <citation type="submission" date="2014-03" db="EMBL/GenBank/DDBJ databases">
        <title>The draft genome sequence of Marivita geojedonensis KCTC 23882.</title>
        <authorList>
            <person name="Lai Q."/>
            <person name="Shao Z."/>
        </authorList>
    </citation>
    <scope>NUCLEOTIDE SEQUENCE [LARGE SCALE GENOMIC DNA]</scope>
    <source>
        <strain evidence="1 2">DPG-138</strain>
    </source>
</reference>
<comment type="caution">
    <text evidence="1">The sequence shown here is derived from an EMBL/GenBank/DDBJ whole genome shotgun (WGS) entry which is preliminary data.</text>
</comment>
<keyword evidence="2" id="KW-1185">Reference proteome</keyword>
<accession>A0A1X4N8V6</accession>
<sequence length="146" mass="16575">MERQSRQTSVEICQLTELKVSNGVMQGEQIRSLEDFLVGDTFTLKEDAKWLSSYCVDIENTKLALITAANETPKALSIVARLIFYSAGGRRHDAVLASKHENFLFITKNKLSRRQDYVLVHVAEPTQQDYEFVQPDLPSEILSLNL</sequence>
<dbReference type="EMBL" id="JFKC01000044">
    <property type="protein sequence ID" value="OSQ42660.1"/>
    <property type="molecule type" value="Genomic_DNA"/>
</dbReference>
<evidence type="ECO:0000313" key="2">
    <source>
        <dbReference type="Proteomes" id="UP000193926"/>
    </source>
</evidence>
<dbReference type="Proteomes" id="UP000193926">
    <property type="component" value="Unassembled WGS sequence"/>
</dbReference>
<protein>
    <submittedName>
        <fullName evidence="1">Uncharacterized protein</fullName>
    </submittedName>
</protein>
<gene>
    <name evidence="1" type="ORF">MGEO_20395</name>
</gene>
<evidence type="ECO:0000313" key="1">
    <source>
        <dbReference type="EMBL" id="OSQ42660.1"/>
    </source>
</evidence>